<evidence type="ECO:0000313" key="4">
    <source>
        <dbReference type="EMBL" id="KAG2972436.1"/>
    </source>
</evidence>
<dbReference type="EMBL" id="RCMG01000599">
    <property type="protein sequence ID" value="KAG2851573.1"/>
    <property type="molecule type" value="Genomic_DNA"/>
</dbReference>
<sequence length="150" mass="16983">MALDRELRRLLESARMPETETSSSKDVRPTARGILDRLTTIHQQTCVPCMGVTADMNLPELLVLTAEAAVFQGDFDTASKSIEWFFSECQLKHQFYCRAQFVRAHCGSHDAESDTGVTKLKKVLNAIHFILAVIPIATDTRKRPIFWCRL</sequence>
<organism evidence="3 5">
    <name type="scientific">Phytophthora cactorum</name>
    <dbReference type="NCBI Taxonomy" id="29920"/>
    <lineage>
        <taxon>Eukaryota</taxon>
        <taxon>Sar</taxon>
        <taxon>Stramenopiles</taxon>
        <taxon>Oomycota</taxon>
        <taxon>Peronosporomycetes</taxon>
        <taxon>Peronosporales</taxon>
        <taxon>Peronosporaceae</taxon>
        <taxon>Phytophthora</taxon>
    </lineage>
</organism>
<dbReference type="Pfam" id="PF25439">
    <property type="entry name" value="TPR_CFAP46_N"/>
    <property type="match status" value="1"/>
</dbReference>
<dbReference type="InterPro" id="IPR057466">
    <property type="entry name" value="CFAP46_TPR"/>
</dbReference>
<proteinExistence type="predicted"/>
<dbReference type="VEuPathDB" id="FungiDB:PC110_g15418"/>
<evidence type="ECO:0000313" key="2">
    <source>
        <dbReference type="EMBL" id="KAG2902905.1"/>
    </source>
</evidence>
<dbReference type="EMBL" id="RCML01000619">
    <property type="protein sequence ID" value="KAG2972436.1"/>
    <property type="molecule type" value="Genomic_DNA"/>
</dbReference>
<accession>A0A8T1CBB3</accession>
<dbReference type="EMBL" id="RCMK01000630">
    <property type="protein sequence ID" value="KAG2918377.1"/>
    <property type="molecule type" value="Genomic_DNA"/>
</dbReference>
<dbReference type="AlphaFoldDB" id="A0A8T1CBB3"/>
<evidence type="ECO:0000313" key="3">
    <source>
        <dbReference type="EMBL" id="KAG2918377.1"/>
    </source>
</evidence>
<dbReference type="Proteomes" id="UP000735874">
    <property type="component" value="Unassembled WGS sequence"/>
</dbReference>
<protein>
    <submittedName>
        <fullName evidence="3">Uncharacterized protein</fullName>
    </submittedName>
</protein>
<dbReference type="Proteomes" id="UP000736787">
    <property type="component" value="Unassembled WGS sequence"/>
</dbReference>
<name>A0A8T1CBB3_9STRA</name>
<dbReference type="EMBL" id="RCMI01000632">
    <property type="protein sequence ID" value="KAG2902905.1"/>
    <property type="molecule type" value="Genomic_DNA"/>
</dbReference>
<comment type="caution">
    <text evidence="3">The sequence shown here is derived from an EMBL/GenBank/DDBJ whole genome shotgun (WGS) entry which is preliminary data.</text>
</comment>
<evidence type="ECO:0000313" key="1">
    <source>
        <dbReference type="EMBL" id="KAG2851573.1"/>
    </source>
</evidence>
<evidence type="ECO:0000313" key="5">
    <source>
        <dbReference type="Proteomes" id="UP000736787"/>
    </source>
</evidence>
<reference evidence="3" key="1">
    <citation type="submission" date="2018-10" db="EMBL/GenBank/DDBJ databases">
        <title>Effector identification in a new, highly contiguous assembly of the strawberry crown rot pathogen Phytophthora cactorum.</title>
        <authorList>
            <person name="Armitage A.D."/>
            <person name="Nellist C.F."/>
            <person name="Bates H."/>
            <person name="Vickerstaff R.J."/>
            <person name="Harrison R.J."/>
        </authorList>
    </citation>
    <scope>NUCLEOTIDE SEQUENCE</scope>
    <source>
        <strain evidence="1">15-7</strain>
        <strain evidence="2">4032</strain>
        <strain evidence="3">4040</strain>
        <strain evidence="4">P415</strain>
    </source>
</reference>
<dbReference type="Proteomes" id="UP000774804">
    <property type="component" value="Unassembled WGS sequence"/>
</dbReference>
<dbReference type="Proteomes" id="UP000697107">
    <property type="component" value="Unassembled WGS sequence"/>
</dbReference>
<gene>
    <name evidence="1" type="ORF">PC113_g15801</name>
    <name evidence="2" type="ORF">PC115_g15486</name>
    <name evidence="3" type="ORF">PC117_g17104</name>
    <name evidence="4" type="ORF">PC118_g15697</name>
</gene>